<proteinExistence type="predicted"/>
<dbReference type="Pfam" id="PF01370">
    <property type="entry name" value="Epimerase"/>
    <property type="match status" value="1"/>
</dbReference>
<evidence type="ECO:0000313" key="2">
    <source>
        <dbReference type="EMBL" id="MBB4080645.1"/>
    </source>
</evidence>
<accession>A0A840EAS1</accession>
<dbReference type="EMBL" id="JACIFF010000009">
    <property type="protein sequence ID" value="MBB4080645.1"/>
    <property type="molecule type" value="Genomic_DNA"/>
</dbReference>
<sequence>MQPDLLLTGGTGFIGYYLAHTLAAAGRPFIALVRPTSDASTLRELGEWCTLVEGDVTDPNSLLDALSGISTVIHAAACVSYQSGDEEKMLHVNGEGTANLVNMMLEAGTERLIHLSSVAALNRTNGGQVTKITDRWPLEEPNTSYARSKFAAEREVWRGQAEGLSVAALYPATVLGAGDWSGSNTPALWRRASSGSRIYPLGTTGFVDVRDVVRGILTLLDRRIDRDRLLLSAANHSWKDILTSIARSIDAPPPTYAMPGWQSALLWPLESLRAKITDTTPLITRETHRQLQSSFTYDGSDYPTVTGNPYLPLDRTIREIGQAFHLSKTMGNHLPPTYLPLLH</sequence>
<dbReference type="GO" id="GO:0004029">
    <property type="term" value="F:aldehyde dehydrogenase (NAD+) activity"/>
    <property type="evidence" value="ECO:0007669"/>
    <property type="project" value="TreeGrafter"/>
</dbReference>
<dbReference type="PANTHER" id="PTHR48079:SF6">
    <property type="entry name" value="NAD(P)-BINDING DOMAIN-CONTAINING PROTEIN-RELATED"/>
    <property type="match status" value="1"/>
</dbReference>
<dbReference type="InterPro" id="IPR036291">
    <property type="entry name" value="NAD(P)-bd_dom_sf"/>
</dbReference>
<dbReference type="Gene3D" id="3.40.50.720">
    <property type="entry name" value="NAD(P)-binding Rossmann-like Domain"/>
    <property type="match status" value="1"/>
</dbReference>
<dbReference type="InterPro" id="IPR001509">
    <property type="entry name" value="Epimerase_deHydtase"/>
</dbReference>
<reference evidence="2 3" key="1">
    <citation type="submission" date="2020-08" db="EMBL/GenBank/DDBJ databases">
        <title>Genomic Encyclopedia of Type Strains, Phase IV (KMG-IV): sequencing the most valuable type-strain genomes for metagenomic binning, comparative biology and taxonomic classification.</title>
        <authorList>
            <person name="Goeker M."/>
        </authorList>
    </citation>
    <scope>NUCLEOTIDE SEQUENCE [LARGE SCALE GENOMIC DNA]</scope>
    <source>
        <strain evidence="2 3">DSM 105137</strain>
    </source>
</reference>
<dbReference type="Proteomes" id="UP000576209">
    <property type="component" value="Unassembled WGS sequence"/>
</dbReference>
<gene>
    <name evidence="2" type="ORF">GGR28_003280</name>
</gene>
<protein>
    <submittedName>
        <fullName evidence="2">Nucleoside-diphosphate-sugar epimerase</fullName>
    </submittedName>
</protein>
<dbReference type="PANTHER" id="PTHR48079">
    <property type="entry name" value="PROTEIN YEEZ"/>
    <property type="match status" value="1"/>
</dbReference>
<dbReference type="AlphaFoldDB" id="A0A840EAS1"/>
<dbReference type="SUPFAM" id="SSF51735">
    <property type="entry name" value="NAD(P)-binding Rossmann-fold domains"/>
    <property type="match status" value="1"/>
</dbReference>
<feature type="domain" description="NAD-dependent epimerase/dehydratase" evidence="1">
    <location>
        <begin position="6"/>
        <end position="222"/>
    </location>
</feature>
<dbReference type="InterPro" id="IPR051783">
    <property type="entry name" value="NAD(P)-dependent_oxidoreduct"/>
</dbReference>
<evidence type="ECO:0000313" key="3">
    <source>
        <dbReference type="Proteomes" id="UP000576209"/>
    </source>
</evidence>
<comment type="caution">
    <text evidence="2">The sequence shown here is derived from an EMBL/GenBank/DDBJ whole genome shotgun (WGS) entry which is preliminary data.</text>
</comment>
<dbReference type="GO" id="GO:0005737">
    <property type="term" value="C:cytoplasm"/>
    <property type="evidence" value="ECO:0007669"/>
    <property type="project" value="TreeGrafter"/>
</dbReference>
<dbReference type="RefSeq" id="WP_183496873.1">
    <property type="nucleotide sequence ID" value="NZ_JACIFF010000009.1"/>
</dbReference>
<keyword evidence="3" id="KW-1185">Reference proteome</keyword>
<organism evidence="2 3">
    <name type="scientific">Neolewinella aquimaris</name>
    <dbReference type="NCBI Taxonomy" id="1835722"/>
    <lineage>
        <taxon>Bacteria</taxon>
        <taxon>Pseudomonadati</taxon>
        <taxon>Bacteroidota</taxon>
        <taxon>Saprospiria</taxon>
        <taxon>Saprospirales</taxon>
        <taxon>Lewinellaceae</taxon>
        <taxon>Neolewinella</taxon>
    </lineage>
</organism>
<name>A0A840EAS1_9BACT</name>
<evidence type="ECO:0000259" key="1">
    <source>
        <dbReference type="Pfam" id="PF01370"/>
    </source>
</evidence>